<evidence type="ECO:0000256" key="9">
    <source>
        <dbReference type="ARBA" id="ARBA00023175"/>
    </source>
</evidence>
<dbReference type="SUPFAM" id="SSF52540">
    <property type="entry name" value="P-loop containing nucleoside triphosphate hydrolases"/>
    <property type="match status" value="2"/>
</dbReference>
<keyword evidence="9" id="KW-0505">Motor protein</keyword>
<evidence type="ECO:0000256" key="10">
    <source>
        <dbReference type="PROSITE-ProRule" id="PRU00782"/>
    </source>
</evidence>
<keyword evidence="7" id="KW-0175">Coiled coil</keyword>
<dbReference type="InterPro" id="IPR000198">
    <property type="entry name" value="RhoGAP_dom"/>
</dbReference>
<keyword evidence="8 10" id="KW-0518">Myosin</keyword>
<dbReference type="Pfam" id="PF00130">
    <property type="entry name" value="C1_1"/>
    <property type="match status" value="1"/>
</dbReference>
<dbReference type="Pfam" id="PF00063">
    <property type="entry name" value="Myosin_head"/>
    <property type="match status" value="2"/>
</dbReference>
<feature type="region of interest" description="Disordered" evidence="11">
    <location>
        <begin position="1558"/>
        <end position="1587"/>
    </location>
</feature>
<dbReference type="CDD" id="cd20818">
    <property type="entry name" value="C1_Myosin-IX"/>
    <property type="match status" value="1"/>
</dbReference>
<feature type="compositionally biased region" description="Polar residues" evidence="11">
    <location>
        <begin position="682"/>
        <end position="692"/>
    </location>
</feature>
<keyword evidence="5" id="KW-0862">Zinc</keyword>
<dbReference type="GO" id="GO:0035556">
    <property type="term" value="P:intracellular signal transduction"/>
    <property type="evidence" value="ECO:0007669"/>
    <property type="project" value="InterPro"/>
</dbReference>
<dbReference type="SMART" id="SM00109">
    <property type="entry name" value="C1"/>
    <property type="match status" value="1"/>
</dbReference>
<proteinExistence type="inferred from homology"/>
<name>A0AAD9L1Z5_RIDPI</name>
<dbReference type="InterPro" id="IPR008936">
    <property type="entry name" value="Rho_GTPase_activation_prot"/>
</dbReference>
<dbReference type="Gene3D" id="1.20.58.530">
    <property type="match status" value="2"/>
</dbReference>
<feature type="domain" description="Rho-GAP" evidence="13">
    <location>
        <begin position="1240"/>
        <end position="1427"/>
    </location>
</feature>
<dbReference type="GO" id="GO:0000146">
    <property type="term" value="F:microfilament motor activity"/>
    <property type="evidence" value="ECO:0007669"/>
    <property type="project" value="InterPro"/>
</dbReference>
<comment type="similarity">
    <text evidence="10">Belongs to the TRAFAC class myosin-kinesin ATPase superfamily. Myosin family.</text>
</comment>
<feature type="compositionally biased region" description="Basic and acidic residues" evidence="11">
    <location>
        <begin position="568"/>
        <end position="612"/>
    </location>
</feature>
<dbReference type="PANTHER" id="PTHR46184:SF5">
    <property type="entry name" value="UNCONVENTIONAL MYOSIN-IXA-LIKE"/>
    <property type="match status" value="1"/>
</dbReference>
<evidence type="ECO:0000256" key="3">
    <source>
        <dbReference type="ARBA" id="ARBA00022723"/>
    </source>
</evidence>
<feature type="compositionally biased region" description="Basic and acidic residues" evidence="11">
    <location>
        <begin position="621"/>
        <end position="638"/>
    </location>
</feature>
<dbReference type="InterPro" id="IPR000048">
    <property type="entry name" value="IQ_motif_EF-hand-BS"/>
</dbReference>
<dbReference type="GO" id="GO:0005524">
    <property type="term" value="F:ATP binding"/>
    <property type="evidence" value="ECO:0007669"/>
    <property type="project" value="UniProtKB-KW"/>
</dbReference>
<feature type="domain" description="Myosin motor" evidence="14">
    <location>
        <begin position="1"/>
        <end position="460"/>
    </location>
</feature>
<dbReference type="Gene3D" id="6.20.240.20">
    <property type="match status" value="1"/>
</dbReference>
<dbReference type="Pfam" id="PF00620">
    <property type="entry name" value="RhoGAP"/>
    <property type="match status" value="1"/>
</dbReference>
<gene>
    <name evidence="15" type="ORF">NP493_404g02041</name>
</gene>
<dbReference type="InterPro" id="IPR001609">
    <property type="entry name" value="Myosin_head_motor_dom-like"/>
</dbReference>
<dbReference type="PROSITE" id="PS00479">
    <property type="entry name" value="ZF_DAG_PE_1"/>
    <property type="match status" value="1"/>
</dbReference>
<dbReference type="GO" id="GO:0016459">
    <property type="term" value="C:myosin complex"/>
    <property type="evidence" value="ECO:0007669"/>
    <property type="project" value="UniProtKB-KW"/>
</dbReference>
<keyword evidence="6" id="KW-0067">ATP-binding</keyword>
<dbReference type="PROSITE" id="PS50081">
    <property type="entry name" value="ZF_DAG_PE_2"/>
    <property type="match status" value="1"/>
</dbReference>
<dbReference type="PANTHER" id="PTHR46184">
    <property type="entry name" value="UNCONVENTIONAL MYOSIN-IXB-LIKE PROTEIN"/>
    <property type="match status" value="1"/>
</dbReference>
<keyword evidence="10" id="KW-0009">Actin-binding</keyword>
<dbReference type="InterPro" id="IPR046987">
    <property type="entry name" value="Myo9"/>
</dbReference>
<keyword evidence="3" id="KW-0479">Metal-binding</keyword>
<dbReference type="FunFam" id="3.40.850.10:FF:000008">
    <property type="entry name" value="Putative unconventional myosin-IXa"/>
    <property type="match status" value="1"/>
</dbReference>
<dbReference type="GO" id="GO:0005096">
    <property type="term" value="F:GTPase activator activity"/>
    <property type="evidence" value="ECO:0007669"/>
    <property type="project" value="InterPro"/>
</dbReference>
<keyword evidence="2" id="KW-0963">Cytoplasm</keyword>
<dbReference type="Gene3D" id="1.20.120.720">
    <property type="entry name" value="Myosin VI head, motor domain, U50 subdomain"/>
    <property type="match status" value="1"/>
</dbReference>
<evidence type="ECO:0000256" key="7">
    <source>
        <dbReference type="ARBA" id="ARBA00023054"/>
    </source>
</evidence>
<evidence type="ECO:0000259" key="13">
    <source>
        <dbReference type="PROSITE" id="PS50238"/>
    </source>
</evidence>
<dbReference type="SMART" id="SM00015">
    <property type="entry name" value="IQ"/>
    <property type="match status" value="4"/>
</dbReference>
<dbReference type="PROSITE" id="PS50096">
    <property type="entry name" value="IQ"/>
    <property type="match status" value="3"/>
</dbReference>
<reference evidence="15" key="1">
    <citation type="journal article" date="2023" name="Mol. Biol. Evol.">
        <title>Third-Generation Sequencing Reveals the Adaptive Role of the Epigenome in Three Deep-Sea Polychaetes.</title>
        <authorList>
            <person name="Perez M."/>
            <person name="Aroh O."/>
            <person name="Sun Y."/>
            <person name="Lan Y."/>
            <person name="Juniper S.K."/>
            <person name="Young C.R."/>
            <person name="Angers B."/>
            <person name="Qian P.Y."/>
        </authorList>
    </citation>
    <scope>NUCLEOTIDE SEQUENCE</scope>
    <source>
        <strain evidence="15">R07B-5</strain>
    </source>
</reference>
<dbReference type="Gene3D" id="1.10.555.10">
    <property type="entry name" value="Rho GTPase activation protein"/>
    <property type="match status" value="1"/>
</dbReference>
<evidence type="ECO:0000256" key="5">
    <source>
        <dbReference type="ARBA" id="ARBA00022833"/>
    </source>
</evidence>
<dbReference type="Pfam" id="PF00612">
    <property type="entry name" value="IQ"/>
    <property type="match status" value="3"/>
</dbReference>
<feature type="region of interest" description="Disordered" evidence="11">
    <location>
        <begin position="925"/>
        <end position="1008"/>
    </location>
</feature>
<evidence type="ECO:0000256" key="11">
    <source>
        <dbReference type="SAM" id="MobiDB-lite"/>
    </source>
</evidence>
<feature type="compositionally biased region" description="Basic residues" evidence="11">
    <location>
        <begin position="991"/>
        <end position="1005"/>
    </location>
</feature>
<evidence type="ECO:0000313" key="15">
    <source>
        <dbReference type="EMBL" id="KAK2181262.1"/>
    </source>
</evidence>
<dbReference type="PROSITE" id="PS50238">
    <property type="entry name" value="RHOGAP"/>
    <property type="match status" value="1"/>
</dbReference>
<dbReference type="GO" id="GO:0051015">
    <property type="term" value="F:actin filament binding"/>
    <property type="evidence" value="ECO:0007669"/>
    <property type="project" value="TreeGrafter"/>
</dbReference>
<organism evidence="15 16">
    <name type="scientific">Ridgeia piscesae</name>
    <name type="common">Tubeworm</name>
    <dbReference type="NCBI Taxonomy" id="27915"/>
    <lineage>
        <taxon>Eukaryota</taxon>
        <taxon>Metazoa</taxon>
        <taxon>Spiralia</taxon>
        <taxon>Lophotrochozoa</taxon>
        <taxon>Annelida</taxon>
        <taxon>Polychaeta</taxon>
        <taxon>Sedentaria</taxon>
        <taxon>Canalipalpata</taxon>
        <taxon>Sabellida</taxon>
        <taxon>Siboglinidae</taxon>
        <taxon>Ridgeia</taxon>
    </lineage>
</organism>
<dbReference type="SMART" id="SM00324">
    <property type="entry name" value="RhoGAP"/>
    <property type="match status" value="1"/>
</dbReference>
<feature type="domain" description="Phorbol-ester/DAG-type" evidence="12">
    <location>
        <begin position="1173"/>
        <end position="1222"/>
    </location>
</feature>
<evidence type="ECO:0000256" key="2">
    <source>
        <dbReference type="ARBA" id="ARBA00022490"/>
    </source>
</evidence>
<dbReference type="InterPro" id="IPR002219">
    <property type="entry name" value="PKC_DAG/PE"/>
</dbReference>
<dbReference type="GO" id="GO:0005884">
    <property type="term" value="C:actin filament"/>
    <property type="evidence" value="ECO:0007669"/>
    <property type="project" value="TreeGrafter"/>
</dbReference>
<comment type="caution">
    <text evidence="10">Lacks conserved residue(s) required for the propagation of feature annotation.</text>
</comment>
<comment type="subcellular location">
    <subcellularLocation>
        <location evidence="1">Cytoplasm</location>
    </subcellularLocation>
</comment>
<evidence type="ECO:0000256" key="6">
    <source>
        <dbReference type="ARBA" id="ARBA00022840"/>
    </source>
</evidence>
<evidence type="ECO:0000256" key="4">
    <source>
        <dbReference type="ARBA" id="ARBA00022741"/>
    </source>
</evidence>
<keyword evidence="16" id="KW-1185">Reference proteome</keyword>
<feature type="compositionally biased region" description="Polar residues" evidence="11">
    <location>
        <begin position="977"/>
        <end position="987"/>
    </location>
</feature>
<evidence type="ECO:0000259" key="12">
    <source>
        <dbReference type="PROSITE" id="PS50081"/>
    </source>
</evidence>
<dbReference type="Gene3D" id="3.30.60.20">
    <property type="match status" value="1"/>
</dbReference>
<dbReference type="InterPro" id="IPR046349">
    <property type="entry name" value="C1-like_sf"/>
</dbReference>
<evidence type="ECO:0000256" key="1">
    <source>
        <dbReference type="ARBA" id="ARBA00004496"/>
    </source>
</evidence>
<evidence type="ECO:0000313" key="16">
    <source>
        <dbReference type="Proteomes" id="UP001209878"/>
    </source>
</evidence>
<dbReference type="GO" id="GO:0005737">
    <property type="term" value="C:cytoplasm"/>
    <property type="evidence" value="ECO:0007669"/>
    <property type="project" value="UniProtKB-SubCell"/>
</dbReference>
<dbReference type="SUPFAM" id="SSF48350">
    <property type="entry name" value="GTPase activation domain, GAP"/>
    <property type="match status" value="1"/>
</dbReference>
<dbReference type="SUPFAM" id="SSF57889">
    <property type="entry name" value="Cysteine-rich domain"/>
    <property type="match status" value="1"/>
</dbReference>
<sequence length="1608" mass="184887">MNYNMADAMATRDAMAKCLYGALFDWIVLQLNYSLLSKRDDREHKGNSIGVLDIFGFEDFARNSFEQFCINYANEHLQYYFNQHIFKFEQEEYVREGIQWKNIEFIDNTGCLTLFSKRRTGLLSLLDEECNFPGGTNERLLAKFHAQHQSSSYYGVPQMKEDVFLIVHYAGLVKYHIQDFREKNSDLMRHDIMVVLKNSCLSFVREIVGNDPVAMLRWAIVRAFFRAYFAFKNGGKKQGLAVTKGKKLRSPVAQRWQLQHPQFGGKSSTSPCGEMKDIFRASLAYSALRRIQKSRSFKPKMRQVKQLRDLKAMKAIVGRSPVGPRASKNKPPSVSCQFNYSLQKMLLTLNEANPFFIRCIKSNKDKAPCTFDRDIVLRQLRYTGMLATVKIRQSGYNYRLTFDEFIQHYKILLPRGLLSSREDIGRFLHGLDLNQENFQIGKTKVFLREAEKMLLDDALHRAIMKRIICIQQWMRARLERKHFLKMRTSAMLIQRNVRGFLAQRKLHHLRLCFYAAIAIQRMFRGFIVRKRLQTQSEAATVIQKTYKGYLAREQYKVLLEQRVREQRREERLRERERERREAEERERTAWEARQREEEKEQKKRHLEAKAETDGQAVTKVSSREDVACDEGVYSRDSEGSSGILDDSESEVASRGGATSSVSTPTTSPRPTKAVHRKKRVSPMQTGRTRTPQVSPPENRLSYAGSVSHLRTQDGPKDLEVHVIPAVIKKASSLELLQTYEPPCAMVVSKKRISAPLAKQESITDSEDNNDKGVVHTISLEPESPDLKVQHREKTHPGDDSMAPHSTFRSPLHRVKKHVFKNLIGGDDTENIEPVVAELPSYITTSPTTKWERCSYSDILYVPEPIAVEMISVVENEAPVAHIPKGVELHMHPPRGHGEVRSLMKRTSHNFSRYTKKSLRELLRQQTTNKKVKNGKNFDEDSDESQVEDGSQVCLSTQGPEENVSGGKKPSLAKTKEAWTSSDCTETSPAIHKPKHRRKLSRKRRTTKETKLVTMDNNSSAATWSVSSTSQWRCPALTLVANTTDLQQLARFFYRKIKEYSRDCNKRDTVFDRVFKQTLSEFHTFLLTQVSTAVQAGHVEFSYERLMVMFEEMLKAQVDSQVQGDSFPFTLGINAFRGYLDEFHKRKTSHDLPDVPKLKKEKKKKDKDVFTHLGHQYLLIQFSIPTFCELCNSFIWMMEKGHVCKSCKYTVHKKCCMKSTLRCKGFMDINNIANEMKVIGAPIARLLEGQKIPPLIERLIQMIEQNGLYTTGIYRKAGAAARIRDLVQMMNSEPENVNFNDYQIHVLTSVIKTFFREMPDPLLTFDLYDEFIRASELNDPKERVVCMYAVLEKLPTPNYDLLERLMFHLATIAHYEPYNRMSANSLAIVFAPSILRTDRPLPAQDTLSHVPKQTICIQCIIEEQLAKLRNLLVDIRTLDSAEASAVDRLSELRASIRAHSIDVTDGHTPDPTTPEILELEEEKKLSAQIISLQQEKDELTYDLPTLECRMTSSEEDVRSTDDLESTADELDLTNSPEQEEYAVTFDLPVTKSKSLRHLTLNRVPTPMKRPPTRRHSSNTSDDDDDSFELPRRQAISLPQLTQIGEEILV</sequence>
<dbReference type="GO" id="GO:0046872">
    <property type="term" value="F:metal ion binding"/>
    <property type="evidence" value="ECO:0007669"/>
    <property type="project" value="UniProtKB-KW"/>
</dbReference>
<evidence type="ECO:0000256" key="8">
    <source>
        <dbReference type="ARBA" id="ARBA00023123"/>
    </source>
</evidence>
<feature type="region of interest" description="Disordered" evidence="11">
    <location>
        <begin position="568"/>
        <end position="698"/>
    </location>
</feature>
<dbReference type="Gene3D" id="1.20.5.190">
    <property type="match status" value="2"/>
</dbReference>
<protein>
    <submittedName>
        <fullName evidence="15">Uncharacterized protein</fullName>
    </submittedName>
</protein>
<dbReference type="Gene3D" id="3.40.850.10">
    <property type="entry name" value="Kinesin motor domain"/>
    <property type="match status" value="1"/>
</dbReference>
<dbReference type="PROSITE" id="PS51456">
    <property type="entry name" value="MYOSIN_MOTOR"/>
    <property type="match status" value="1"/>
</dbReference>
<feature type="region of interest" description="Actin-binding" evidence="10">
    <location>
        <begin position="342"/>
        <end position="364"/>
    </location>
</feature>
<dbReference type="InterPro" id="IPR036961">
    <property type="entry name" value="Kinesin_motor_dom_sf"/>
</dbReference>
<comment type="caution">
    <text evidence="15">The sequence shown here is derived from an EMBL/GenBank/DDBJ whole genome shotgun (WGS) entry which is preliminary data.</text>
</comment>
<evidence type="ECO:0000259" key="14">
    <source>
        <dbReference type="PROSITE" id="PS51456"/>
    </source>
</evidence>
<dbReference type="InterPro" id="IPR027417">
    <property type="entry name" value="P-loop_NTPase"/>
</dbReference>
<feature type="compositionally biased region" description="Low complexity" evidence="11">
    <location>
        <begin position="658"/>
        <end position="671"/>
    </location>
</feature>
<keyword evidence="4" id="KW-0547">Nucleotide-binding</keyword>
<dbReference type="Proteomes" id="UP001209878">
    <property type="component" value="Unassembled WGS sequence"/>
</dbReference>
<dbReference type="CDD" id="cd23767">
    <property type="entry name" value="IQCD"/>
    <property type="match status" value="2"/>
</dbReference>
<accession>A0AAD9L1Z5</accession>
<dbReference type="EMBL" id="JAODUO010000404">
    <property type="protein sequence ID" value="KAK2181262.1"/>
    <property type="molecule type" value="Genomic_DNA"/>
</dbReference>
<dbReference type="FunFam" id="1.20.58.530:FF:000005">
    <property type="entry name" value="unconventional myosin-IXa isoform X1"/>
    <property type="match status" value="1"/>
</dbReference>
<dbReference type="PRINTS" id="PR00193">
    <property type="entry name" value="MYOSINHEAVY"/>
</dbReference>
<dbReference type="SMART" id="SM00242">
    <property type="entry name" value="MYSc"/>
    <property type="match status" value="1"/>
</dbReference>